<proteinExistence type="predicted"/>
<dbReference type="AlphaFoldDB" id="A0AAV0UF06"/>
<evidence type="ECO:0000313" key="2">
    <source>
        <dbReference type="EMBL" id="CAI5735434.1"/>
    </source>
</evidence>
<evidence type="ECO:0000256" key="1">
    <source>
        <dbReference type="SAM" id="MobiDB-lite"/>
    </source>
</evidence>
<protein>
    <submittedName>
        <fullName evidence="2">Uncharacterized protein</fullName>
    </submittedName>
</protein>
<sequence length="226" mass="26201">MELLEGIDENELIDAFDTPEPEAPASTKSTNPSPHHRNASLRQPTRSNVQEVQTETKIQTLYPTFDASGPGIPVVGTMTLSKPKQQHQMSLTDVHTLDAPLSAPADRKKELMTEVELQRKRQQIEREMSVYEERFDYMAHALAGETRHQIQKRKKREEERLVRQEKRHEVVETRLQHRLERLEEREERRARRQARHDQASRSPSPSRDCQSESKLVENVGLDNKNG</sequence>
<accession>A0AAV0UF06</accession>
<name>A0AAV0UF06_9STRA</name>
<feature type="compositionally biased region" description="Basic and acidic residues" evidence="1">
    <location>
        <begin position="156"/>
        <end position="199"/>
    </location>
</feature>
<feature type="region of interest" description="Disordered" evidence="1">
    <location>
        <begin position="146"/>
        <end position="226"/>
    </location>
</feature>
<gene>
    <name evidence="2" type="ORF">PDE001_LOCUS6015</name>
</gene>
<feature type="compositionally biased region" description="Polar residues" evidence="1">
    <location>
        <begin position="40"/>
        <end position="53"/>
    </location>
</feature>
<evidence type="ECO:0000313" key="3">
    <source>
        <dbReference type="Proteomes" id="UP001162029"/>
    </source>
</evidence>
<comment type="caution">
    <text evidence="2">The sequence shown here is derived from an EMBL/GenBank/DDBJ whole genome shotgun (WGS) entry which is preliminary data.</text>
</comment>
<keyword evidence="3" id="KW-1185">Reference proteome</keyword>
<dbReference type="Proteomes" id="UP001162029">
    <property type="component" value="Unassembled WGS sequence"/>
</dbReference>
<organism evidence="2 3">
    <name type="scientific">Peronospora destructor</name>
    <dbReference type="NCBI Taxonomy" id="86335"/>
    <lineage>
        <taxon>Eukaryota</taxon>
        <taxon>Sar</taxon>
        <taxon>Stramenopiles</taxon>
        <taxon>Oomycota</taxon>
        <taxon>Peronosporomycetes</taxon>
        <taxon>Peronosporales</taxon>
        <taxon>Peronosporaceae</taxon>
        <taxon>Peronospora</taxon>
    </lineage>
</organism>
<dbReference type="EMBL" id="CANTFM010001127">
    <property type="protein sequence ID" value="CAI5735434.1"/>
    <property type="molecule type" value="Genomic_DNA"/>
</dbReference>
<reference evidence="2" key="1">
    <citation type="submission" date="2022-12" db="EMBL/GenBank/DDBJ databases">
        <authorList>
            <person name="Webb A."/>
        </authorList>
    </citation>
    <scope>NUCLEOTIDE SEQUENCE</scope>
    <source>
        <strain evidence="2">Pd1</strain>
    </source>
</reference>
<feature type="compositionally biased region" description="Acidic residues" evidence="1">
    <location>
        <begin position="1"/>
        <end position="20"/>
    </location>
</feature>
<feature type="region of interest" description="Disordered" evidence="1">
    <location>
        <begin position="1"/>
        <end position="53"/>
    </location>
</feature>